<organism evidence="3 4">
    <name type="scientific">Flavobacterium subsaxonicum WB 4.1-42 = DSM 21790</name>
    <dbReference type="NCBI Taxonomy" id="1121898"/>
    <lineage>
        <taxon>Bacteria</taxon>
        <taxon>Pseudomonadati</taxon>
        <taxon>Bacteroidota</taxon>
        <taxon>Flavobacteriia</taxon>
        <taxon>Flavobacteriales</taxon>
        <taxon>Flavobacteriaceae</taxon>
        <taxon>Flavobacterium</taxon>
    </lineage>
</organism>
<dbReference type="eggNOG" id="COG2972">
    <property type="taxonomic scope" value="Bacteria"/>
</dbReference>
<keyword evidence="4" id="KW-1185">Reference proteome</keyword>
<feature type="transmembrane region" description="Helical" evidence="1">
    <location>
        <begin position="21"/>
        <end position="43"/>
    </location>
</feature>
<name>A0A0A2MNC4_9FLAO</name>
<dbReference type="GO" id="GO:0016301">
    <property type="term" value="F:kinase activity"/>
    <property type="evidence" value="ECO:0007669"/>
    <property type="project" value="UniProtKB-KW"/>
</dbReference>
<evidence type="ECO:0000313" key="3">
    <source>
        <dbReference type="EMBL" id="KGO92978.1"/>
    </source>
</evidence>
<gene>
    <name evidence="3" type="ORF">Q766_10165</name>
</gene>
<keyword evidence="1" id="KW-0812">Transmembrane</keyword>
<protein>
    <submittedName>
        <fullName evidence="3">Histidine kinase</fullName>
    </submittedName>
</protein>
<dbReference type="STRING" id="1121898.GCA_000422725_02657"/>
<feature type="domain" description="2TM" evidence="2">
    <location>
        <begin position="10"/>
        <end position="89"/>
    </location>
</feature>
<dbReference type="AlphaFoldDB" id="A0A0A2MNC4"/>
<keyword evidence="3" id="KW-0418">Kinase</keyword>
<reference evidence="3 4" key="1">
    <citation type="submission" date="2013-09" db="EMBL/GenBank/DDBJ databases">
        <authorList>
            <person name="Zeng Z."/>
            <person name="Chen C."/>
        </authorList>
    </citation>
    <scope>NUCLEOTIDE SEQUENCE [LARGE SCALE GENOMIC DNA]</scope>
    <source>
        <strain evidence="3 4">WB 4.1-42</strain>
    </source>
</reference>
<dbReference type="Proteomes" id="UP000030111">
    <property type="component" value="Unassembled WGS sequence"/>
</dbReference>
<sequence>MEEYDRIAYKKAKCKVREIKGFYYNLLCYCIVIPTLIYVNLTWSPHFHWFWFSTVGWGTGLIFHGMGAFGYIPFLGRDWEERKLKELMDKDNTNYKTE</sequence>
<dbReference type="RefSeq" id="WP_026992991.1">
    <property type="nucleotide sequence ID" value="NZ_JRLY01000007.1"/>
</dbReference>
<accession>A0A0A2MNC4</accession>
<evidence type="ECO:0000259" key="2">
    <source>
        <dbReference type="Pfam" id="PF13239"/>
    </source>
</evidence>
<keyword evidence="1" id="KW-0472">Membrane</keyword>
<dbReference type="EMBL" id="JRLY01000007">
    <property type="protein sequence ID" value="KGO92978.1"/>
    <property type="molecule type" value="Genomic_DNA"/>
</dbReference>
<keyword evidence="1" id="KW-1133">Transmembrane helix</keyword>
<evidence type="ECO:0000256" key="1">
    <source>
        <dbReference type="SAM" id="Phobius"/>
    </source>
</evidence>
<dbReference type="OrthoDB" id="8965954at2"/>
<feature type="transmembrane region" description="Helical" evidence="1">
    <location>
        <begin position="49"/>
        <end position="75"/>
    </location>
</feature>
<comment type="caution">
    <text evidence="3">The sequence shown here is derived from an EMBL/GenBank/DDBJ whole genome shotgun (WGS) entry which is preliminary data.</text>
</comment>
<dbReference type="Pfam" id="PF13239">
    <property type="entry name" value="2TM"/>
    <property type="match status" value="1"/>
</dbReference>
<dbReference type="InterPro" id="IPR025698">
    <property type="entry name" value="2TM_dom"/>
</dbReference>
<keyword evidence="3" id="KW-0808">Transferase</keyword>
<evidence type="ECO:0000313" key="4">
    <source>
        <dbReference type="Proteomes" id="UP000030111"/>
    </source>
</evidence>
<proteinExistence type="predicted"/>